<dbReference type="PANTHER" id="PTHR33050:SF7">
    <property type="entry name" value="RIBONUCLEASE H"/>
    <property type="match status" value="1"/>
</dbReference>
<evidence type="ECO:0000256" key="17">
    <source>
        <dbReference type="ARBA" id="ARBA00023125"/>
    </source>
</evidence>
<evidence type="ECO:0000256" key="8">
    <source>
        <dbReference type="ARBA" id="ARBA00022695"/>
    </source>
</evidence>
<dbReference type="Pfam" id="PF00078">
    <property type="entry name" value="RVT_1"/>
    <property type="match status" value="1"/>
</dbReference>
<dbReference type="InterPro" id="IPR000201">
    <property type="entry name" value="DNApol_viral_N"/>
</dbReference>
<name>U3M9V6_9HEPA</name>
<protein>
    <recommendedName>
        <fullName evidence="6">Protein P</fullName>
        <ecNumber evidence="5">2.7.7.49</ecNumber>
        <ecNumber evidence="4">2.7.7.7</ecNumber>
        <ecNumber evidence="3">3.1.26.4</ecNumber>
    </recommendedName>
</protein>
<evidence type="ECO:0000256" key="11">
    <source>
        <dbReference type="ARBA" id="ARBA00022723"/>
    </source>
</evidence>
<evidence type="ECO:0000256" key="16">
    <source>
        <dbReference type="ARBA" id="ARBA00022932"/>
    </source>
</evidence>
<dbReference type="PANTHER" id="PTHR33050">
    <property type="entry name" value="REVERSE TRANSCRIPTASE DOMAIN-CONTAINING PROTEIN"/>
    <property type="match status" value="1"/>
</dbReference>
<dbReference type="InterPro" id="IPR052055">
    <property type="entry name" value="Hepadnavirus_pol/RT"/>
</dbReference>
<dbReference type="EC" id="2.7.7.7" evidence="4"/>
<dbReference type="GO" id="GO:0003887">
    <property type="term" value="F:DNA-directed DNA polymerase activity"/>
    <property type="evidence" value="ECO:0007669"/>
    <property type="project" value="UniProtKB-KW"/>
</dbReference>
<feature type="region of interest" description="Disordered" evidence="19">
    <location>
        <begin position="171"/>
        <end position="368"/>
    </location>
</feature>
<dbReference type="GO" id="GO:0046872">
    <property type="term" value="F:metal ion binding"/>
    <property type="evidence" value="ECO:0007669"/>
    <property type="project" value="UniProtKB-KW"/>
</dbReference>
<dbReference type="GO" id="GO:0004523">
    <property type="term" value="F:RNA-DNA hybrid ribonuclease activity"/>
    <property type="evidence" value="ECO:0007669"/>
    <property type="project" value="UniProtKB-EC"/>
</dbReference>
<reference evidence="21 22" key="1">
    <citation type="journal article" date="2013" name="Proc. Natl. Acad. Sci. U.S.A.">
        <title>Bats carry pathogenic hepadnaviruses antigenically related to hepatitis B virus and capable of infecting human hepatocytes.</title>
        <authorList>
            <person name="Drexler J.F."/>
            <person name="Geipel A."/>
            <person name="Konig A."/>
            <person name="Corman V.M."/>
            <person name="van Riel D."/>
            <person name="Leijten L.M."/>
            <person name="Bremer C.M."/>
            <person name="Rasche A."/>
            <person name="Cottontail V.M."/>
            <person name="Maganga G.D."/>
            <person name="Schlegel M."/>
            <person name="Muller M.A."/>
            <person name="Adam A."/>
            <person name="Klose S.M."/>
            <person name="Borges Carneiro A.J."/>
            <person name="Stocker A."/>
            <person name="Franke C.R."/>
            <person name="Gloza-Rausch F."/>
            <person name="Geyer J."/>
            <person name="Annan A."/>
            <person name="Adu-Sarkodie Y."/>
            <person name="Oppong S."/>
            <person name="Binger T."/>
            <person name="Vallo P."/>
            <person name="Tschapka M."/>
            <person name="Ulrich R.G."/>
            <person name="Gerlich W.H."/>
            <person name="Leroy E."/>
            <person name="Kuiken T."/>
            <person name="Glebe D."/>
            <person name="Drosten C."/>
        </authorList>
    </citation>
    <scope>NUCLEOTIDE SEQUENCE [LARGE SCALE GENOMIC DNA]</scope>
    <source>
        <strain evidence="21">RBHBV/GB09-256/Hip_rub/GAB/2009</strain>
    </source>
</reference>
<evidence type="ECO:0000313" key="22">
    <source>
        <dbReference type="Proteomes" id="UP000098546"/>
    </source>
</evidence>
<keyword evidence="10" id="KW-0540">Nuclease</keyword>
<dbReference type="KEGG" id="vg:19737426"/>
<keyword evidence="18" id="KW-0511">Multifunctional enzyme</keyword>
<evidence type="ECO:0000256" key="3">
    <source>
        <dbReference type="ARBA" id="ARBA00012180"/>
    </source>
</evidence>
<evidence type="ECO:0000256" key="1">
    <source>
        <dbReference type="ARBA" id="ARBA00000077"/>
    </source>
</evidence>
<keyword evidence="11" id="KW-0479">Metal-binding</keyword>
<keyword evidence="7" id="KW-0808">Transferase</keyword>
<keyword evidence="16" id="KW-0239">DNA-directed DNA polymerase</keyword>
<proteinExistence type="inferred from homology"/>
<organism evidence="21 22">
    <name type="scientific">Roundleaf bat hepatitis B virus</name>
    <dbReference type="NCBI Taxonomy" id="1508710"/>
    <lineage>
        <taxon>Viruses</taxon>
        <taxon>Riboviria</taxon>
        <taxon>Pararnavirae</taxon>
        <taxon>Artverviricota</taxon>
        <taxon>Revtraviricetes</taxon>
        <taxon>Blubervirales</taxon>
        <taxon>Hepadnaviridae</taxon>
        <taxon>Orthohepadnavirus</taxon>
        <taxon>Orthohepadnavirus rotundifolii</taxon>
    </lineage>
</organism>
<dbReference type="InterPro" id="IPR000477">
    <property type="entry name" value="RT_dom"/>
</dbReference>
<feature type="compositionally biased region" description="Polar residues" evidence="19">
    <location>
        <begin position="313"/>
        <end position="340"/>
    </location>
</feature>
<dbReference type="OrthoDB" id="1824at10239"/>
<dbReference type="EC" id="3.1.26.4" evidence="3"/>
<dbReference type="Gene3D" id="3.30.70.270">
    <property type="match status" value="1"/>
</dbReference>
<keyword evidence="15" id="KW-0695">RNA-directed DNA polymerase</keyword>
<dbReference type="SUPFAM" id="SSF56672">
    <property type="entry name" value="DNA/RNA polymerases"/>
    <property type="match status" value="1"/>
</dbReference>
<comment type="catalytic activity">
    <reaction evidence="1">
        <text>Endonucleolytic cleavage to 5'-phosphomonoester.</text>
        <dbReference type="EC" id="3.1.26.4"/>
    </reaction>
</comment>
<evidence type="ECO:0000256" key="14">
    <source>
        <dbReference type="ARBA" id="ARBA00022842"/>
    </source>
</evidence>
<dbReference type="EMBL" id="KC790373">
    <property type="protein sequence ID" value="AGW01269.1"/>
    <property type="molecule type" value="Genomic_DNA"/>
</dbReference>
<dbReference type="InterPro" id="IPR043502">
    <property type="entry name" value="DNA/RNA_pol_sf"/>
</dbReference>
<dbReference type="GeneID" id="19737426"/>
<accession>U3M9V6</accession>
<evidence type="ECO:0000256" key="13">
    <source>
        <dbReference type="ARBA" id="ARBA00022801"/>
    </source>
</evidence>
<keyword evidence="17" id="KW-0238">DNA-binding</keyword>
<evidence type="ECO:0000256" key="6">
    <source>
        <dbReference type="ARBA" id="ARBA00021149"/>
    </source>
</evidence>
<comment type="similarity">
    <text evidence="2">Belongs to the hepadnaviridae P protein family.</text>
</comment>
<evidence type="ECO:0000256" key="4">
    <source>
        <dbReference type="ARBA" id="ARBA00012417"/>
    </source>
</evidence>
<evidence type="ECO:0000256" key="10">
    <source>
        <dbReference type="ARBA" id="ARBA00022722"/>
    </source>
</evidence>
<evidence type="ECO:0000256" key="9">
    <source>
        <dbReference type="ARBA" id="ARBA00022705"/>
    </source>
</evidence>
<keyword evidence="13" id="KW-0378">Hydrolase</keyword>
<feature type="compositionally biased region" description="Low complexity" evidence="19">
    <location>
        <begin position="347"/>
        <end position="357"/>
    </location>
</feature>
<dbReference type="GO" id="GO:0003964">
    <property type="term" value="F:RNA-directed DNA polymerase activity"/>
    <property type="evidence" value="ECO:0007669"/>
    <property type="project" value="UniProtKB-KW"/>
</dbReference>
<keyword evidence="14" id="KW-0460">Magnesium</keyword>
<keyword evidence="12" id="KW-0255">Endonuclease</keyword>
<feature type="domain" description="Reverse transcriptase" evidence="20">
    <location>
        <begin position="410"/>
        <end position="651"/>
    </location>
</feature>
<keyword evidence="8" id="KW-0548">Nucleotidyltransferase</keyword>
<dbReference type="Proteomes" id="UP000098546">
    <property type="component" value="Segment"/>
</dbReference>
<feature type="compositionally biased region" description="Basic and acidic residues" evidence="19">
    <location>
        <begin position="278"/>
        <end position="287"/>
    </location>
</feature>
<dbReference type="EC" id="2.7.7.49" evidence="5"/>
<dbReference type="GO" id="GO:0003677">
    <property type="term" value="F:DNA binding"/>
    <property type="evidence" value="ECO:0007669"/>
    <property type="project" value="UniProtKB-KW"/>
</dbReference>
<evidence type="ECO:0000256" key="19">
    <source>
        <dbReference type="SAM" id="MobiDB-lite"/>
    </source>
</evidence>
<evidence type="ECO:0000256" key="2">
    <source>
        <dbReference type="ARBA" id="ARBA00007994"/>
    </source>
</evidence>
<dbReference type="RefSeq" id="YP_009045991.1">
    <property type="nucleotide sequence ID" value="NC_024443.1"/>
</dbReference>
<dbReference type="InterPro" id="IPR001462">
    <property type="entry name" value="DNApol_viral_C"/>
</dbReference>
<dbReference type="Pfam" id="PF00242">
    <property type="entry name" value="DNA_pol_viral_N"/>
    <property type="match status" value="1"/>
</dbReference>
<evidence type="ECO:0000256" key="5">
    <source>
        <dbReference type="ARBA" id="ARBA00012493"/>
    </source>
</evidence>
<evidence type="ECO:0000313" key="21">
    <source>
        <dbReference type="EMBL" id="AGW01269.1"/>
    </source>
</evidence>
<dbReference type="Pfam" id="PF00336">
    <property type="entry name" value="DNA_pol_viral_C"/>
    <property type="match status" value="1"/>
</dbReference>
<dbReference type="PROSITE" id="PS50878">
    <property type="entry name" value="RT_POL"/>
    <property type="match status" value="1"/>
</dbReference>
<evidence type="ECO:0000259" key="20">
    <source>
        <dbReference type="PROSITE" id="PS50878"/>
    </source>
</evidence>
<evidence type="ECO:0000256" key="12">
    <source>
        <dbReference type="ARBA" id="ARBA00022759"/>
    </source>
</evidence>
<evidence type="ECO:0000256" key="15">
    <source>
        <dbReference type="ARBA" id="ARBA00022918"/>
    </source>
</evidence>
<dbReference type="InterPro" id="IPR043128">
    <property type="entry name" value="Rev_trsase/Diguanyl_cyclase"/>
</dbReference>
<evidence type="ECO:0000256" key="7">
    <source>
        <dbReference type="ARBA" id="ARBA00022679"/>
    </source>
</evidence>
<sequence length="899" mass="99894">MHPFSRLFRSIQSLGEEEVHALLGPPEGALPLLADADLNRRVAADLSLQLPPTASIWVHKAGGLTGLYSDKPKSFNPHWKTPEFPQLHLRPDLIEYLTHRLGPLTSAEKRRFRLCIPARFFPNKTKYFPLYKGIKPYYPDNLLTHFFLTSHYLRTLWEAGVTYLRETQSSASFNGSPYPWEQKQHNHGTERINSKPSRVLPGTRSTTRLRKAGNGPCTRPLHLLGQSPLQRSRQREASSLGKGRSSPRLGSRTHTSSRRPFGVNRDLPGGTNHFPPRWLDHKNSDRKTSHHHTTSTYQTKQAKGGAKGRILPNSYTTATSSRTYQSEAFSDTSHNTTQSEQGEDTHSPYSSGAGHSSSPEHDQPDVEGAIRPSPLCAWSYLRSHPACGPHCLKQCTLLLDDWGPCSRHGEHLIRTPRTPRRISGGVFLVDKNPNNSAESRLVVDFSQFSRGDSRVLWPKFAVPNLQALTNLLSTNLCWLSLDVSAAFYHIPLSPAAMPHLLVGSPGLEGLAASVSPQPKQPDNHEMHILHNLCGRANLLSLLLLFKTFGRELHLLAHSFIMGFRKIPMGVGLSPFLLAQFTSALASVVRRTFAHCVAFSYMDDVVLGARTPQHLESVYASVCSLFSSLGIHLNPSKTKWWGKHLHFMGLVLSPAGALPQTKHQSRALSCLKRLPTYVVLDWKLLQRLTGLLGFLAPFTACGYPALMPLYAAVQARRGFEFSPAYKGFLLQLYSHLLPVARQRRAVCQVFADATPTGWGLVNHQLAAYKAGRFPRPLPIHCAELIAACLARRWSGARVLGVDNTIVCSGKFTHFPWLLGCTANWMLRGTSFCYVPSELNPADAPSRGLLGILLAPPPLLFRPSTGRTSLFAVSPPAPFHRPDRVSFASPVRTFKDTWRPP</sequence>
<feature type="compositionally biased region" description="Basic and acidic residues" evidence="19">
    <location>
        <begin position="182"/>
        <end position="193"/>
    </location>
</feature>
<dbReference type="GO" id="GO:0006260">
    <property type="term" value="P:DNA replication"/>
    <property type="evidence" value="ECO:0007669"/>
    <property type="project" value="UniProtKB-KW"/>
</dbReference>
<keyword evidence="9" id="KW-0235">DNA replication</keyword>
<evidence type="ECO:0000256" key="18">
    <source>
        <dbReference type="ARBA" id="ARBA00023268"/>
    </source>
</evidence>